<name>A0A507DH16_9FUNG</name>
<evidence type="ECO:0000256" key="7">
    <source>
        <dbReference type="RuleBase" id="RU003435"/>
    </source>
</evidence>
<dbReference type="OrthoDB" id="534666at2759"/>
<evidence type="ECO:0000256" key="5">
    <source>
        <dbReference type="ARBA" id="ARBA00022833"/>
    </source>
</evidence>
<dbReference type="GO" id="GO:0046872">
    <property type="term" value="F:metal ion binding"/>
    <property type="evidence" value="ECO:0007669"/>
    <property type="project" value="UniProtKB-UniRule"/>
</dbReference>
<dbReference type="InterPro" id="IPR024077">
    <property type="entry name" value="Neurolysin/TOP_dom2"/>
</dbReference>
<evidence type="ECO:0000313" key="9">
    <source>
        <dbReference type="EMBL" id="TPX50130.1"/>
    </source>
</evidence>
<protein>
    <recommendedName>
        <fullName evidence="8">Peptidase M3A/M3B catalytic domain-containing protein</fullName>
    </recommendedName>
</protein>
<dbReference type="InterPro" id="IPR024079">
    <property type="entry name" value="MetalloPept_cat_dom_sf"/>
</dbReference>
<dbReference type="EMBL" id="QEAM01000022">
    <property type="protein sequence ID" value="TPX50130.1"/>
    <property type="molecule type" value="Genomic_DNA"/>
</dbReference>
<dbReference type="InterPro" id="IPR001567">
    <property type="entry name" value="Pept_M3A_M3B_dom"/>
</dbReference>
<comment type="similarity">
    <text evidence="1 7">Belongs to the peptidase M3 family.</text>
</comment>
<sequence length="662" mass="75329">MRGIVTHDTPEELIAYIQQAITAKASTHDIVAALAFHECTFDTVIAPLGHAENEYRARVIPTIFAASHHRDKALRDAAGSSPHQAFDIAQSMRRDIYERVNHVVTRTELSHLPAEDMRLAHRILRDFIRNGVPLSEEKQQQLNTLKRAIGRACARFVQNINENRTTVAFTREELEGVPDFAFQGMLQMHVANGVETYHVPLRLQPSMAVMMTAKRADTRKRLNCACETMCVPNVELLQQITQMRREYAKILGYPSHAAYKLETFMLDSEDRVANFLEELKNQISPIARKEFARLEDLKQADVNATCEADGATLQQWDYPYYNRIMREHELGLGSEALMQYFPIKHVLSEMLSLYASLLSLSFTELPPSSSGFPAWDPACRWYNVVDAQSRIERGQFCLDLFHRDGKAQGASVHLLRPGYDDEHGHTVPVVVMSAAFPPETGARPTCLKHDDVVALFHELGHIMHNICSTTKWARFHGVQTEWDFVETPSRMLENWTFEPAVLDRISRHVVSALKMPADVFVKLHKARGLNLALQTMYNIFSAAFDIKIHGAEPVKDMGALWSALREEHCFLPRIPNTHPQAIFAHVVTGYDVGMYGYTWSEVVAADLFQTRFTGKILDQDAWSEYRELVLRPGGTSDAWDILNRFLGRQPTMTAFVERMRHD</sequence>
<keyword evidence="6 7" id="KW-0482">Metalloprotease</keyword>
<dbReference type="InterPro" id="IPR024080">
    <property type="entry name" value="Neurolysin/TOP_N"/>
</dbReference>
<reference evidence="9 10" key="1">
    <citation type="journal article" date="2019" name="Sci. Rep.">
        <title>Comparative genomics of chytrid fungi reveal insights into the obligate biotrophic and pathogenic lifestyle of Synchytrium endobioticum.</title>
        <authorList>
            <person name="van de Vossenberg B.T.L.H."/>
            <person name="Warris S."/>
            <person name="Nguyen H.D.T."/>
            <person name="van Gent-Pelzer M.P.E."/>
            <person name="Joly D.L."/>
            <person name="van de Geest H.C."/>
            <person name="Bonants P.J.M."/>
            <person name="Smith D.S."/>
            <person name="Levesque C.A."/>
            <person name="van der Lee T.A.J."/>
        </authorList>
    </citation>
    <scope>NUCLEOTIDE SEQUENCE [LARGE SCALE GENOMIC DNA]</scope>
    <source>
        <strain evidence="9 10">LEV6574</strain>
    </source>
</reference>
<dbReference type="Gene3D" id="1.10.1370.10">
    <property type="entry name" value="Neurolysin, domain 3"/>
    <property type="match status" value="1"/>
</dbReference>
<dbReference type="Proteomes" id="UP000320475">
    <property type="component" value="Unassembled WGS sequence"/>
</dbReference>
<dbReference type="GO" id="GO:0005758">
    <property type="term" value="C:mitochondrial intermembrane space"/>
    <property type="evidence" value="ECO:0007669"/>
    <property type="project" value="TreeGrafter"/>
</dbReference>
<dbReference type="GO" id="GO:0006508">
    <property type="term" value="P:proteolysis"/>
    <property type="evidence" value="ECO:0007669"/>
    <property type="project" value="UniProtKB-KW"/>
</dbReference>
<evidence type="ECO:0000256" key="3">
    <source>
        <dbReference type="ARBA" id="ARBA00022723"/>
    </source>
</evidence>
<dbReference type="GO" id="GO:0004222">
    <property type="term" value="F:metalloendopeptidase activity"/>
    <property type="evidence" value="ECO:0007669"/>
    <property type="project" value="InterPro"/>
</dbReference>
<evidence type="ECO:0000256" key="4">
    <source>
        <dbReference type="ARBA" id="ARBA00022801"/>
    </source>
</evidence>
<dbReference type="InterPro" id="IPR045090">
    <property type="entry name" value="Pept_M3A_M3B"/>
</dbReference>
<dbReference type="Pfam" id="PF01432">
    <property type="entry name" value="Peptidase_M3"/>
    <property type="match status" value="1"/>
</dbReference>
<dbReference type="PANTHER" id="PTHR11804">
    <property type="entry name" value="PROTEASE M3 THIMET OLIGOPEPTIDASE-RELATED"/>
    <property type="match status" value="1"/>
</dbReference>
<dbReference type="PANTHER" id="PTHR11804:SF84">
    <property type="entry name" value="SACCHAROLYSIN"/>
    <property type="match status" value="1"/>
</dbReference>
<comment type="cofactor">
    <cofactor evidence="7">
        <name>Zn(2+)</name>
        <dbReference type="ChEBI" id="CHEBI:29105"/>
    </cofactor>
    <text evidence="7">Binds 1 zinc ion.</text>
</comment>
<dbReference type="SUPFAM" id="SSF55486">
    <property type="entry name" value="Metalloproteases ('zincins'), catalytic domain"/>
    <property type="match status" value="1"/>
</dbReference>
<comment type="caution">
    <text evidence="9">The sequence shown here is derived from an EMBL/GenBank/DDBJ whole genome shotgun (WGS) entry which is preliminary data.</text>
</comment>
<evidence type="ECO:0000313" key="10">
    <source>
        <dbReference type="Proteomes" id="UP000320475"/>
    </source>
</evidence>
<dbReference type="CDD" id="cd06455">
    <property type="entry name" value="M3A_TOP"/>
    <property type="match status" value="1"/>
</dbReference>
<evidence type="ECO:0000256" key="2">
    <source>
        <dbReference type="ARBA" id="ARBA00022670"/>
    </source>
</evidence>
<evidence type="ECO:0000256" key="6">
    <source>
        <dbReference type="ARBA" id="ARBA00023049"/>
    </source>
</evidence>
<organism evidence="9 10">
    <name type="scientific">Synchytrium endobioticum</name>
    <dbReference type="NCBI Taxonomy" id="286115"/>
    <lineage>
        <taxon>Eukaryota</taxon>
        <taxon>Fungi</taxon>
        <taxon>Fungi incertae sedis</taxon>
        <taxon>Chytridiomycota</taxon>
        <taxon>Chytridiomycota incertae sedis</taxon>
        <taxon>Chytridiomycetes</taxon>
        <taxon>Synchytriales</taxon>
        <taxon>Synchytriaceae</taxon>
        <taxon>Synchytrium</taxon>
    </lineage>
</organism>
<dbReference type="VEuPathDB" id="FungiDB:SeMB42_g00146"/>
<dbReference type="Gene3D" id="1.20.1050.40">
    <property type="entry name" value="Endopeptidase. Chain P, domain 1"/>
    <property type="match status" value="1"/>
</dbReference>
<keyword evidence="3 7" id="KW-0479">Metal-binding</keyword>
<dbReference type="AlphaFoldDB" id="A0A507DH16"/>
<accession>A0A507DH16</accession>
<gene>
    <name evidence="9" type="ORF">SeLEV6574_g01093</name>
</gene>
<dbReference type="Gene3D" id="3.40.390.10">
    <property type="entry name" value="Collagenase (Catalytic Domain)"/>
    <property type="match status" value="1"/>
</dbReference>
<keyword evidence="2 7" id="KW-0645">Protease</keyword>
<evidence type="ECO:0000259" key="8">
    <source>
        <dbReference type="Pfam" id="PF01432"/>
    </source>
</evidence>
<dbReference type="GO" id="GO:0006518">
    <property type="term" value="P:peptide metabolic process"/>
    <property type="evidence" value="ECO:0007669"/>
    <property type="project" value="TreeGrafter"/>
</dbReference>
<keyword evidence="4 7" id="KW-0378">Hydrolase</keyword>
<evidence type="ECO:0000256" key="1">
    <source>
        <dbReference type="ARBA" id="ARBA00006040"/>
    </source>
</evidence>
<feature type="domain" description="Peptidase M3A/M3B catalytic" evidence="8">
    <location>
        <begin position="209"/>
        <end position="660"/>
    </location>
</feature>
<proteinExistence type="inferred from homology"/>
<keyword evidence="5 7" id="KW-0862">Zinc</keyword>